<evidence type="ECO:0000256" key="1">
    <source>
        <dbReference type="SAM" id="MobiDB-lite"/>
    </source>
</evidence>
<accession>A0A2P5W6R8</accession>
<evidence type="ECO:0000313" key="3">
    <source>
        <dbReference type="EMBL" id="PPR86810.1"/>
    </source>
</evidence>
<organism evidence="3 4">
    <name type="scientific">Gossypium barbadense</name>
    <name type="common">Sea Island cotton</name>
    <name type="synonym">Hibiscus barbadensis</name>
    <dbReference type="NCBI Taxonomy" id="3634"/>
    <lineage>
        <taxon>Eukaryota</taxon>
        <taxon>Viridiplantae</taxon>
        <taxon>Streptophyta</taxon>
        <taxon>Embryophyta</taxon>
        <taxon>Tracheophyta</taxon>
        <taxon>Spermatophyta</taxon>
        <taxon>Magnoliopsida</taxon>
        <taxon>eudicotyledons</taxon>
        <taxon>Gunneridae</taxon>
        <taxon>Pentapetalae</taxon>
        <taxon>rosids</taxon>
        <taxon>malvids</taxon>
        <taxon>Malvales</taxon>
        <taxon>Malvaceae</taxon>
        <taxon>Malvoideae</taxon>
        <taxon>Gossypium</taxon>
    </lineage>
</organism>
<protein>
    <recommendedName>
        <fullName evidence="2">DUF4283 domain-containing protein</fullName>
    </recommendedName>
</protein>
<dbReference type="AlphaFoldDB" id="A0A2P5W6R8"/>
<dbReference type="EMBL" id="KZ668838">
    <property type="protein sequence ID" value="PPR86810.1"/>
    <property type="molecule type" value="Genomic_DNA"/>
</dbReference>
<dbReference type="Pfam" id="PF14111">
    <property type="entry name" value="DUF4283"/>
    <property type="match status" value="1"/>
</dbReference>
<dbReference type="InterPro" id="IPR025558">
    <property type="entry name" value="DUF4283"/>
</dbReference>
<reference evidence="3 4" key="1">
    <citation type="submission" date="2015-01" db="EMBL/GenBank/DDBJ databases">
        <title>Genome of allotetraploid Gossypium barbadense reveals genomic plasticity and fiber elongation in cotton evolution.</title>
        <authorList>
            <person name="Chen X."/>
            <person name="Liu X."/>
            <person name="Zhao B."/>
            <person name="Zheng H."/>
            <person name="Hu Y."/>
            <person name="Lu G."/>
            <person name="Yang C."/>
            <person name="Chen J."/>
            <person name="Shan C."/>
            <person name="Zhang L."/>
            <person name="Zhou Y."/>
            <person name="Wang L."/>
            <person name="Guo W."/>
            <person name="Bai Y."/>
            <person name="Ruan J."/>
            <person name="Shangguan X."/>
            <person name="Mao Y."/>
            <person name="Jiang J."/>
            <person name="Zhu Y."/>
            <person name="Lei J."/>
            <person name="Kang H."/>
            <person name="Chen S."/>
            <person name="He X."/>
            <person name="Wang R."/>
            <person name="Wang Y."/>
            <person name="Chen J."/>
            <person name="Wang L."/>
            <person name="Yu S."/>
            <person name="Wang B."/>
            <person name="Wei J."/>
            <person name="Song S."/>
            <person name="Lu X."/>
            <person name="Gao Z."/>
            <person name="Gu W."/>
            <person name="Deng X."/>
            <person name="Ma D."/>
            <person name="Wang S."/>
            <person name="Liang W."/>
            <person name="Fang L."/>
            <person name="Cai C."/>
            <person name="Zhu X."/>
            <person name="Zhou B."/>
            <person name="Zhang Y."/>
            <person name="Chen Z."/>
            <person name="Xu S."/>
            <person name="Zhu R."/>
            <person name="Wang S."/>
            <person name="Zhang T."/>
            <person name="Zhao G."/>
        </authorList>
    </citation>
    <scope>NUCLEOTIDE SEQUENCE [LARGE SCALE GENOMIC DNA]</scope>
    <source>
        <strain evidence="4">cv. Xinhai21</strain>
        <tissue evidence="3">Leaf</tissue>
    </source>
</reference>
<feature type="region of interest" description="Disordered" evidence="1">
    <location>
        <begin position="87"/>
        <end position="109"/>
    </location>
</feature>
<name>A0A2P5W6R8_GOSBA</name>
<evidence type="ECO:0000313" key="4">
    <source>
        <dbReference type="Proteomes" id="UP000239757"/>
    </source>
</evidence>
<dbReference type="OrthoDB" id="1001625at2759"/>
<evidence type="ECO:0000259" key="2">
    <source>
        <dbReference type="Pfam" id="PF14111"/>
    </source>
</evidence>
<feature type="domain" description="DUF4283" evidence="2">
    <location>
        <begin position="41"/>
        <end position="86"/>
    </location>
</feature>
<proteinExistence type="predicted"/>
<feature type="compositionally biased region" description="Polar residues" evidence="1">
    <location>
        <begin position="87"/>
        <end position="104"/>
    </location>
</feature>
<gene>
    <name evidence="3" type="ORF">GOBAR_AA33879</name>
</gene>
<dbReference type="Proteomes" id="UP000239757">
    <property type="component" value="Unassembled WGS sequence"/>
</dbReference>
<sequence length="132" mass="15318">MTISLCDNADPGNSTVEEMISKKGGFKRSEENEVIDILEGDIQETINKIYSMWRPSAPIRMMDIENGYFLVKFQNKLDCEKALSEVEVNTDSSVTAPENQNLNVERSEKKDENYRPWMIVERKSRRKPRDNL</sequence>